<comment type="caution">
    <text evidence="14">The sequence shown here is derived from an EMBL/GenBank/DDBJ whole genome shotgun (WGS) entry which is preliminary data.</text>
</comment>
<dbReference type="PANTHER" id="PTHR31948">
    <property type="entry name" value="ZINC-FINGER HOMEODOMAIN PROTEIN 2"/>
    <property type="match status" value="1"/>
</dbReference>
<feature type="compositionally biased region" description="Polar residues" evidence="11">
    <location>
        <begin position="80"/>
        <end position="93"/>
    </location>
</feature>
<feature type="domain" description="Homeobox" evidence="12">
    <location>
        <begin position="276"/>
        <end position="340"/>
    </location>
</feature>
<reference evidence="14" key="1">
    <citation type="submission" date="2023-05" db="EMBL/GenBank/DDBJ databases">
        <title>Nepenthes gracilis genome sequencing.</title>
        <authorList>
            <person name="Fukushima K."/>
        </authorList>
    </citation>
    <scope>NUCLEOTIDE SEQUENCE</scope>
    <source>
        <strain evidence="14">SING2019-196</strain>
    </source>
</reference>
<evidence type="ECO:0000313" key="15">
    <source>
        <dbReference type="Proteomes" id="UP001279734"/>
    </source>
</evidence>
<dbReference type="InterPro" id="IPR009057">
    <property type="entry name" value="Homeodomain-like_sf"/>
</dbReference>
<protein>
    <recommendedName>
        <fullName evidence="16">ZF-HD dimerization-type domain-containing protein</fullName>
    </recommendedName>
</protein>
<gene>
    <name evidence="14" type="ORF">Nepgr_008161</name>
</gene>
<evidence type="ECO:0000256" key="1">
    <source>
        <dbReference type="ARBA" id="ARBA00004123"/>
    </source>
</evidence>
<keyword evidence="2" id="KW-0479">Metal-binding</keyword>
<evidence type="ECO:0000256" key="7">
    <source>
        <dbReference type="ARBA" id="ARBA00023155"/>
    </source>
</evidence>
<dbReference type="GO" id="GO:0005634">
    <property type="term" value="C:nucleus"/>
    <property type="evidence" value="ECO:0007669"/>
    <property type="project" value="UniProtKB-SubCell"/>
</dbReference>
<evidence type="ECO:0000259" key="13">
    <source>
        <dbReference type="PROSITE" id="PS51523"/>
    </source>
</evidence>
<keyword evidence="8" id="KW-0804">Transcription</keyword>
<dbReference type="PANTHER" id="PTHR31948:SF119">
    <property type="entry name" value="ZINC-FINGER HOMEODOMAIN PROTEIN 6-LIKE"/>
    <property type="match status" value="1"/>
</dbReference>
<keyword evidence="5" id="KW-0805">Transcription regulation</keyword>
<dbReference type="SUPFAM" id="SSF46689">
    <property type="entry name" value="Homeodomain-like"/>
    <property type="match status" value="1"/>
</dbReference>
<dbReference type="Gene3D" id="1.10.10.60">
    <property type="entry name" value="Homeodomain-like"/>
    <property type="match status" value="1"/>
</dbReference>
<evidence type="ECO:0000256" key="4">
    <source>
        <dbReference type="ARBA" id="ARBA00022833"/>
    </source>
</evidence>
<dbReference type="InterPro" id="IPR006455">
    <property type="entry name" value="Homeodomain_ZF_HD"/>
</dbReference>
<dbReference type="PROSITE" id="PS51523">
    <property type="entry name" value="ZF_HD_DIMER"/>
    <property type="match status" value="1"/>
</dbReference>
<dbReference type="GO" id="GO:0000976">
    <property type="term" value="F:transcription cis-regulatory region binding"/>
    <property type="evidence" value="ECO:0007669"/>
    <property type="project" value="TreeGrafter"/>
</dbReference>
<proteinExistence type="predicted"/>
<feature type="domain" description="ZF-HD dimerization-type" evidence="13">
    <location>
        <begin position="115"/>
        <end position="164"/>
    </location>
</feature>
<dbReference type="GO" id="GO:0008270">
    <property type="term" value="F:zinc ion binding"/>
    <property type="evidence" value="ECO:0007669"/>
    <property type="project" value="UniProtKB-KW"/>
</dbReference>
<accession>A0AAD3S936</accession>
<dbReference type="InterPro" id="IPR001356">
    <property type="entry name" value="HD"/>
</dbReference>
<comment type="subcellular location">
    <subcellularLocation>
        <location evidence="1 10">Nucleus</location>
    </subcellularLocation>
</comment>
<keyword evidence="7 10" id="KW-0371">Homeobox</keyword>
<name>A0AAD3S936_NEPGR</name>
<dbReference type="GO" id="GO:0050793">
    <property type="term" value="P:regulation of developmental process"/>
    <property type="evidence" value="ECO:0007669"/>
    <property type="project" value="TreeGrafter"/>
</dbReference>
<keyword evidence="3" id="KW-0863">Zinc-finger</keyword>
<feature type="compositionally biased region" description="Polar residues" evidence="11">
    <location>
        <begin position="35"/>
        <end position="44"/>
    </location>
</feature>
<dbReference type="InterPro" id="IPR006456">
    <property type="entry name" value="ZF_HD_homeobox_Cys/His_dimer"/>
</dbReference>
<dbReference type="FunFam" id="1.10.10.60:FF:000257">
    <property type="entry name" value="Zinc-finger homeodomain protein 2"/>
    <property type="match status" value="1"/>
</dbReference>
<dbReference type="Proteomes" id="UP001279734">
    <property type="component" value="Unassembled WGS sequence"/>
</dbReference>
<feature type="DNA-binding region" description="Homeobox" evidence="10">
    <location>
        <begin position="278"/>
        <end position="341"/>
    </location>
</feature>
<dbReference type="NCBIfam" id="TIGR01566">
    <property type="entry name" value="ZF_HD_prot_N"/>
    <property type="match status" value="1"/>
</dbReference>
<sequence>MSSSFGCTYAPPNPEASAKLISIAEERGTEETGHESTNLTPTPDQQYQQNPHRHHHRHLSLQQNMQRPRRDPEPLDPNINPDQTRITISSNANPIDLPDASASTTAVRRANANRYRECQKNHAAHLGGHVLDGCGEFMSSGGKGTPESFKCAACQCHRNFHRKETDGKSPPPSTNCYLTYYPSKSITQKHVNVLSGAQPAPPILHQSPQPQIHQQHQGVSPFSAATQPVGPPFGPHLPTMVAFGGGATRAPAESSSEDLNIFRLNAEGQPSEAFGASKKRFRTKFSQEQKEKMTQFAEKLGWKIQNQDQVEVQQFCDEVGVKKRVFKVWMHNNKQARKRKVLISPPKIGSLSFWGRRD</sequence>
<evidence type="ECO:0000256" key="6">
    <source>
        <dbReference type="ARBA" id="ARBA00023125"/>
    </source>
</evidence>
<evidence type="ECO:0000256" key="11">
    <source>
        <dbReference type="SAM" id="MobiDB-lite"/>
    </source>
</evidence>
<feature type="region of interest" description="Disordered" evidence="11">
    <location>
        <begin position="1"/>
        <end position="99"/>
    </location>
</feature>
<dbReference type="AlphaFoldDB" id="A0AAD3S936"/>
<evidence type="ECO:0000256" key="9">
    <source>
        <dbReference type="ARBA" id="ARBA00023242"/>
    </source>
</evidence>
<evidence type="ECO:0000256" key="10">
    <source>
        <dbReference type="PROSITE-ProRule" id="PRU00108"/>
    </source>
</evidence>
<dbReference type="PROSITE" id="PS50071">
    <property type="entry name" value="HOMEOBOX_2"/>
    <property type="match status" value="1"/>
</dbReference>
<evidence type="ECO:0000256" key="2">
    <source>
        <dbReference type="ARBA" id="ARBA00022723"/>
    </source>
</evidence>
<dbReference type="EMBL" id="BSYO01000006">
    <property type="protein sequence ID" value="GMH06321.1"/>
    <property type="molecule type" value="Genomic_DNA"/>
</dbReference>
<evidence type="ECO:0000256" key="8">
    <source>
        <dbReference type="ARBA" id="ARBA00023163"/>
    </source>
</evidence>
<evidence type="ECO:0000256" key="3">
    <source>
        <dbReference type="ARBA" id="ARBA00022771"/>
    </source>
</evidence>
<evidence type="ECO:0000256" key="5">
    <source>
        <dbReference type="ARBA" id="ARBA00023015"/>
    </source>
</evidence>
<keyword evidence="9 10" id="KW-0539">Nucleus</keyword>
<dbReference type="GO" id="GO:0003700">
    <property type="term" value="F:DNA-binding transcription factor activity"/>
    <property type="evidence" value="ECO:0007669"/>
    <property type="project" value="TreeGrafter"/>
</dbReference>
<evidence type="ECO:0000259" key="12">
    <source>
        <dbReference type="PROSITE" id="PS50071"/>
    </source>
</evidence>
<organism evidence="14 15">
    <name type="scientific">Nepenthes gracilis</name>
    <name type="common">Slender pitcher plant</name>
    <dbReference type="NCBI Taxonomy" id="150966"/>
    <lineage>
        <taxon>Eukaryota</taxon>
        <taxon>Viridiplantae</taxon>
        <taxon>Streptophyta</taxon>
        <taxon>Embryophyta</taxon>
        <taxon>Tracheophyta</taxon>
        <taxon>Spermatophyta</taxon>
        <taxon>Magnoliopsida</taxon>
        <taxon>eudicotyledons</taxon>
        <taxon>Gunneridae</taxon>
        <taxon>Pentapetalae</taxon>
        <taxon>Caryophyllales</taxon>
        <taxon>Nepenthaceae</taxon>
        <taxon>Nepenthes</taxon>
    </lineage>
</organism>
<keyword evidence="15" id="KW-1185">Reference proteome</keyword>
<evidence type="ECO:0008006" key="16">
    <source>
        <dbReference type="Google" id="ProtNLM"/>
    </source>
</evidence>
<keyword evidence="6 10" id="KW-0238">DNA-binding</keyword>
<evidence type="ECO:0000313" key="14">
    <source>
        <dbReference type="EMBL" id="GMH06321.1"/>
    </source>
</evidence>
<dbReference type="Pfam" id="PF04770">
    <property type="entry name" value="ZF-HD_dimer"/>
    <property type="match status" value="1"/>
</dbReference>
<dbReference type="NCBIfam" id="TIGR01565">
    <property type="entry name" value="homeo_ZF_HD"/>
    <property type="match status" value="1"/>
</dbReference>
<keyword evidence="4" id="KW-0862">Zinc</keyword>
<feature type="compositionally biased region" description="Basic and acidic residues" evidence="11">
    <location>
        <begin position="24"/>
        <end position="34"/>
    </location>
</feature>